<dbReference type="AlphaFoldDB" id="A0A433X4L4"/>
<evidence type="ECO:0000259" key="3">
    <source>
        <dbReference type="Pfam" id="PF13305"/>
    </source>
</evidence>
<keyword evidence="1" id="KW-0805">Transcription regulation</keyword>
<reference evidence="4 5" key="1">
    <citation type="submission" date="2018-12" db="EMBL/GenBank/DDBJ databases">
        <authorList>
            <person name="Sun L."/>
            <person name="Chen Z."/>
        </authorList>
    </citation>
    <scope>NUCLEOTIDE SEQUENCE [LARGE SCALE GENOMIC DNA]</scope>
    <source>
        <strain evidence="4 5">3-5-3</strain>
    </source>
</reference>
<keyword evidence="5" id="KW-1185">Reference proteome</keyword>
<name>A0A433X4L4_9BACL</name>
<sequence>MPRAGLDAAAVTQAAAEIADRHGLEAVTLASVAQKLGIRSPSLYNHIDGLPGLRNRLAAYSLKLLHSKLEAAAADMIGDGALLAYSRAYVDFAHQHPGLYESTLRAPDSQDYELQKAGHAMVELIVELLNGRGLNADEQTHAVRGLRSILHGFCSLEQKGGFGLPTSLEDSLQFILHAYLQGLPSKTD</sequence>
<dbReference type="Gene3D" id="1.10.10.60">
    <property type="entry name" value="Homeodomain-like"/>
    <property type="match status" value="1"/>
</dbReference>
<dbReference type="EMBL" id="RZNX01000008">
    <property type="protein sequence ID" value="RUT28992.1"/>
    <property type="molecule type" value="Genomic_DNA"/>
</dbReference>
<dbReference type="InterPro" id="IPR025996">
    <property type="entry name" value="MT1864/Rv1816-like_C"/>
</dbReference>
<dbReference type="Proteomes" id="UP000272464">
    <property type="component" value="Unassembled WGS sequence"/>
</dbReference>
<keyword evidence="2" id="KW-0804">Transcription</keyword>
<dbReference type="SUPFAM" id="SSF46689">
    <property type="entry name" value="Homeodomain-like"/>
    <property type="match status" value="1"/>
</dbReference>
<dbReference type="RefSeq" id="WP_127200340.1">
    <property type="nucleotide sequence ID" value="NZ_RZNX01000008.1"/>
</dbReference>
<feature type="domain" description="HTH-type transcriptional regulator MT1864/Rv1816-like C-terminal" evidence="3">
    <location>
        <begin position="82"/>
        <end position="178"/>
    </location>
</feature>
<evidence type="ECO:0000313" key="4">
    <source>
        <dbReference type="EMBL" id="RUT28992.1"/>
    </source>
</evidence>
<dbReference type="InterPro" id="IPR036271">
    <property type="entry name" value="Tet_transcr_reg_TetR-rel_C_sf"/>
</dbReference>
<dbReference type="OrthoDB" id="71867at2"/>
<protein>
    <submittedName>
        <fullName evidence="4">TetR/AcrR family transcriptional regulator</fullName>
    </submittedName>
</protein>
<evidence type="ECO:0000256" key="1">
    <source>
        <dbReference type="ARBA" id="ARBA00023015"/>
    </source>
</evidence>
<evidence type="ECO:0000313" key="5">
    <source>
        <dbReference type="Proteomes" id="UP000272464"/>
    </source>
</evidence>
<dbReference type="Gene3D" id="1.10.357.10">
    <property type="entry name" value="Tetracycline Repressor, domain 2"/>
    <property type="match status" value="1"/>
</dbReference>
<dbReference type="SUPFAM" id="SSF48498">
    <property type="entry name" value="Tetracyclin repressor-like, C-terminal domain"/>
    <property type="match status" value="1"/>
</dbReference>
<accession>A0A433X4L4</accession>
<gene>
    <name evidence="4" type="ORF">EJP77_16435</name>
</gene>
<dbReference type="Pfam" id="PF13305">
    <property type="entry name" value="TetR_C_33"/>
    <property type="match status" value="1"/>
</dbReference>
<proteinExistence type="predicted"/>
<dbReference type="InterPro" id="IPR009057">
    <property type="entry name" value="Homeodomain-like_sf"/>
</dbReference>
<organism evidence="4 5">
    <name type="scientific">Paenibacillus zeisoli</name>
    <dbReference type="NCBI Taxonomy" id="2496267"/>
    <lineage>
        <taxon>Bacteria</taxon>
        <taxon>Bacillati</taxon>
        <taxon>Bacillota</taxon>
        <taxon>Bacilli</taxon>
        <taxon>Bacillales</taxon>
        <taxon>Paenibacillaceae</taxon>
        <taxon>Paenibacillus</taxon>
    </lineage>
</organism>
<comment type="caution">
    <text evidence="4">The sequence shown here is derived from an EMBL/GenBank/DDBJ whole genome shotgun (WGS) entry which is preliminary data.</text>
</comment>
<evidence type="ECO:0000256" key="2">
    <source>
        <dbReference type="ARBA" id="ARBA00023163"/>
    </source>
</evidence>